<dbReference type="RefSeq" id="WP_169683609.1">
    <property type="nucleotide sequence ID" value="NZ_JABBNU010000010.1"/>
</dbReference>
<dbReference type="EMBL" id="JABBNU010000010">
    <property type="protein sequence ID" value="NMM49969.1"/>
    <property type="molecule type" value="Genomic_DNA"/>
</dbReference>
<feature type="domain" description="SHSP" evidence="3">
    <location>
        <begin position="35"/>
        <end position="148"/>
    </location>
</feature>
<evidence type="ECO:0000313" key="5">
    <source>
        <dbReference type="Proteomes" id="UP000559010"/>
    </source>
</evidence>
<comment type="similarity">
    <text evidence="1 2">Belongs to the small heat shock protein (HSP20) family.</text>
</comment>
<dbReference type="PROSITE" id="PS01031">
    <property type="entry name" value="SHSP"/>
    <property type="match status" value="1"/>
</dbReference>
<dbReference type="SUPFAM" id="SSF49764">
    <property type="entry name" value="HSP20-like chaperones"/>
    <property type="match status" value="1"/>
</dbReference>
<gene>
    <name evidence="4" type="ORF">HH304_16300</name>
</gene>
<sequence length="148" mass="17094">MTLIRTKKDMFPALDNLFDDFFSHDRGWGVGDFMRTGTESLPKVNVKEDKESYTIELAAPGKKKEDFKIELEDNILTISSDAEHEDTVNEDNYTRREFKYSSFMRKFTLPESADGEKIKASYNHGVLDIHVPKREESKPKTPKSIDIL</sequence>
<dbReference type="InterPro" id="IPR002068">
    <property type="entry name" value="A-crystallin/Hsp20_dom"/>
</dbReference>
<dbReference type="Proteomes" id="UP000559010">
    <property type="component" value="Unassembled WGS sequence"/>
</dbReference>
<dbReference type="CDD" id="cd06464">
    <property type="entry name" value="ACD_sHsps-like"/>
    <property type="match status" value="1"/>
</dbReference>
<dbReference type="InterPro" id="IPR031107">
    <property type="entry name" value="Small_HSP"/>
</dbReference>
<keyword evidence="5" id="KW-1185">Reference proteome</keyword>
<reference evidence="4 5" key="1">
    <citation type="submission" date="2020-04" db="EMBL/GenBank/DDBJ databases">
        <title>Flammeovirgaceae bacterium KN852 isolated from deep sea.</title>
        <authorList>
            <person name="Zhang D.-C."/>
        </authorList>
    </citation>
    <scope>NUCLEOTIDE SEQUENCE [LARGE SCALE GENOMIC DNA]</scope>
    <source>
        <strain evidence="4 5">KN852</strain>
    </source>
</reference>
<dbReference type="Gene3D" id="2.60.40.790">
    <property type="match status" value="1"/>
</dbReference>
<evidence type="ECO:0000259" key="3">
    <source>
        <dbReference type="PROSITE" id="PS01031"/>
    </source>
</evidence>
<protein>
    <submittedName>
        <fullName evidence="4">Hsp20/alpha crystallin family protein</fullName>
    </submittedName>
</protein>
<evidence type="ECO:0000256" key="1">
    <source>
        <dbReference type="PROSITE-ProRule" id="PRU00285"/>
    </source>
</evidence>
<name>A0A848J6F8_9BACT</name>
<evidence type="ECO:0000313" key="4">
    <source>
        <dbReference type="EMBL" id="NMM49969.1"/>
    </source>
</evidence>
<dbReference type="AlphaFoldDB" id="A0A848J6F8"/>
<evidence type="ECO:0000256" key="2">
    <source>
        <dbReference type="RuleBase" id="RU003616"/>
    </source>
</evidence>
<accession>A0A848J6F8</accession>
<dbReference type="InterPro" id="IPR008978">
    <property type="entry name" value="HSP20-like_chaperone"/>
</dbReference>
<proteinExistence type="inferred from homology"/>
<dbReference type="PANTHER" id="PTHR11527">
    <property type="entry name" value="HEAT-SHOCK PROTEIN 20 FAMILY MEMBER"/>
    <property type="match status" value="1"/>
</dbReference>
<organism evidence="4 5">
    <name type="scientific">Marinigracilibium pacificum</name>
    <dbReference type="NCBI Taxonomy" id="2729599"/>
    <lineage>
        <taxon>Bacteria</taxon>
        <taxon>Pseudomonadati</taxon>
        <taxon>Bacteroidota</taxon>
        <taxon>Cytophagia</taxon>
        <taxon>Cytophagales</taxon>
        <taxon>Flammeovirgaceae</taxon>
        <taxon>Marinigracilibium</taxon>
    </lineage>
</organism>
<dbReference type="Pfam" id="PF00011">
    <property type="entry name" value="HSP20"/>
    <property type="match status" value="1"/>
</dbReference>
<comment type="caution">
    <text evidence="4">The sequence shown here is derived from an EMBL/GenBank/DDBJ whole genome shotgun (WGS) entry which is preliminary data.</text>
</comment>